<keyword evidence="2" id="KW-1185">Reference proteome</keyword>
<name>A0A7C9IPF5_9BACT</name>
<dbReference type="InterPro" id="IPR025048">
    <property type="entry name" value="DUF3987"/>
</dbReference>
<proteinExistence type="predicted"/>
<accession>A0A7C9IPF5</accession>
<dbReference type="Proteomes" id="UP000482487">
    <property type="component" value="Unassembled WGS sequence"/>
</dbReference>
<comment type="caution">
    <text evidence="1">The sequence shown here is derived from an EMBL/GenBank/DDBJ whole genome shotgun (WGS) entry which is preliminary data.</text>
</comment>
<reference evidence="1 2" key="1">
    <citation type="submission" date="2020-01" db="EMBL/GenBank/DDBJ databases">
        <title>Genome sequence of Desulfovibrio aerotolerans DSM 16695(T).</title>
        <authorList>
            <person name="Karnachuk O."/>
            <person name="Avakyan M."/>
            <person name="Mardanov A."/>
            <person name="Kadnikov V."/>
            <person name="Ravin N."/>
        </authorList>
    </citation>
    <scope>NUCLEOTIDE SEQUENCE [LARGE SCALE GENOMIC DNA]</scope>
    <source>
        <strain evidence="1 2">DSM 16695</strain>
    </source>
</reference>
<dbReference type="Pfam" id="PF13148">
    <property type="entry name" value="DUF3987"/>
    <property type="match status" value="1"/>
</dbReference>
<dbReference type="AlphaFoldDB" id="A0A7C9IPF5"/>
<dbReference type="RefSeq" id="WP_160961729.1">
    <property type="nucleotide sequence ID" value="NZ_WVUD01000024.1"/>
</dbReference>
<evidence type="ECO:0000313" key="1">
    <source>
        <dbReference type="EMBL" id="MYL84059.1"/>
    </source>
</evidence>
<protein>
    <submittedName>
        <fullName evidence="1">DUF3987 domain-containing protein</fullName>
    </submittedName>
</protein>
<dbReference type="OrthoDB" id="5439716at2"/>
<sequence>MTTNQTVAQQQTAAEIAADFMKTLLPADIDIDIQYFAPVIKDYIEALMLETGCEKLSAVINTLSLMSAVLQKSLYIPKYATKGINHGYFQKLYPNLWVLEVNKSGQFKTTSQNNAFEIAYQIEDMALRARGALHTFADVLEKKYHPQAPFTLNDLAGVTLKDLPDQLVDYTEYLAEAAGIQGDVTFESTIIDIDKQYHSHLVINEHYQHQDFNCIPLHLYKRNIFLPTRATLEALLEILSVDGGGVIISSEFSTWLTALSGGTRGLQIRATLTALYDVPHQYTHSTKTDGTKHIIEPYISINGSLTYSSFKSLITEEDITSGFLARFLLFTPKPNEKRAPALPQGQNGQHIHDAKKAMLKYLLDSPDEISYRLTDESKQWFEDWHNQLEGLIEAYSKEKSDLIEPFFKRWSPYILKIAMLMQFSLNPSSDEIELKSLYNALRVVECAFKSTKWLIHEVVTKSKTERELESIMKYLADNGGTRTHNEICSSRRIKEANTKKYDALLAILKDAGRITIASKKPKKDSIITMVG</sequence>
<evidence type="ECO:0000313" key="2">
    <source>
        <dbReference type="Proteomes" id="UP000482487"/>
    </source>
</evidence>
<organism evidence="1 2">
    <name type="scientific">Solidesulfovibrio aerotolerans</name>
    <dbReference type="NCBI Taxonomy" id="295255"/>
    <lineage>
        <taxon>Bacteria</taxon>
        <taxon>Pseudomonadati</taxon>
        <taxon>Thermodesulfobacteriota</taxon>
        <taxon>Desulfovibrionia</taxon>
        <taxon>Desulfovibrionales</taxon>
        <taxon>Desulfovibrionaceae</taxon>
        <taxon>Solidesulfovibrio</taxon>
    </lineage>
</organism>
<gene>
    <name evidence="1" type="ORF">GTA51_13065</name>
</gene>
<dbReference type="EMBL" id="WVUD01000024">
    <property type="protein sequence ID" value="MYL84059.1"/>
    <property type="molecule type" value="Genomic_DNA"/>
</dbReference>